<comment type="subcellular location">
    <subcellularLocation>
        <location evidence="2 15">Cytoplasm</location>
    </subcellularLocation>
</comment>
<evidence type="ECO:0000313" key="18">
    <source>
        <dbReference type="Proteomes" id="UP001597131"/>
    </source>
</evidence>
<dbReference type="SUPFAM" id="SSF53271">
    <property type="entry name" value="PRTase-like"/>
    <property type="match status" value="1"/>
</dbReference>
<evidence type="ECO:0000256" key="8">
    <source>
        <dbReference type="ARBA" id="ARBA00022679"/>
    </source>
</evidence>
<comment type="caution">
    <text evidence="17">The sequence shown here is derived from an EMBL/GenBank/DDBJ whole genome shotgun (WGS) entry which is preliminary data.</text>
</comment>
<protein>
    <recommendedName>
        <fullName evidence="5 15">Hypoxanthine phosphoribosyltransferase</fullName>
        <ecNumber evidence="5 15">2.4.2.8</ecNumber>
    </recommendedName>
</protein>
<evidence type="ECO:0000256" key="14">
    <source>
        <dbReference type="ARBA" id="ARBA00049402"/>
    </source>
</evidence>
<dbReference type="Proteomes" id="UP001597131">
    <property type="component" value="Unassembled WGS sequence"/>
</dbReference>
<evidence type="ECO:0000256" key="12">
    <source>
        <dbReference type="ARBA" id="ARBA00022842"/>
    </source>
</evidence>
<dbReference type="GO" id="GO:0016757">
    <property type="term" value="F:glycosyltransferase activity"/>
    <property type="evidence" value="ECO:0007669"/>
    <property type="project" value="UniProtKB-KW"/>
</dbReference>
<evidence type="ECO:0000259" key="16">
    <source>
        <dbReference type="Pfam" id="PF00156"/>
    </source>
</evidence>
<accession>A0ABW3NUG2</accession>
<evidence type="ECO:0000313" key="17">
    <source>
        <dbReference type="EMBL" id="MFD1096841.1"/>
    </source>
</evidence>
<feature type="domain" description="Phosphoribosyltransferase" evidence="16">
    <location>
        <begin position="16"/>
        <end position="161"/>
    </location>
</feature>
<evidence type="ECO:0000256" key="3">
    <source>
        <dbReference type="ARBA" id="ARBA00004669"/>
    </source>
</evidence>
<keyword evidence="9 15" id="KW-0479">Metal-binding</keyword>
<keyword evidence="10 15" id="KW-0660">Purine salvage</keyword>
<evidence type="ECO:0000256" key="11">
    <source>
        <dbReference type="ARBA" id="ARBA00022741"/>
    </source>
</evidence>
<dbReference type="NCBIfam" id="TIGR01203">
    <property type="entry name" value="HGPRTase"/>
    <property type="match status" value="1"/>
</dbReference>
<gene>
    <name evidence="17" type="primary">hpt</name>
    <name evidence="17" type="ORF">ACFQ3Q_13850</name>
</gene>
<comment type="cofactor">
    <cofactor evidence="1 15">
        <name>Mg(2+)</name>
        <dbReference type="ChEBI" id="CHEBI:18420"/>
    </cofactor>
</comment>
<dbReference type="EMBL" id="JBHTLI010000003">
    <property type="protein sequence ID" value="MFD1096841.1"/>
    <property type="molecule type" value="Genomic_DNA"/>
</dbReference>
<dbReference type="PANTHER" id="PTHR43340">
    <property type="entry name" value="HYPOXANTHINE-GUANINE PHOSPHORIBOSYLTRANSFERASE"/>
    <property type="match status" value="1"/>
</dbReference>
<keyword evidence="7 15" id="KW-0328">Glycosyltransferase</keyword>
<dbReference type="RefSeq" id="WP_380746837.1">
    <property type="nucleotide sequence ID" value="NZ_JBHTLI010000003.1"/>
</dbReference>
<keyword evidence="18" id="KW-1185">Reference proteome</keyword>
<keyword evidence="11 15" id="KW-0547">Nucleotide-binding</keyword>
<sequence>MIQLHDLQFEPYLSEKEINEAIDKLAEQLNRDYEGDTPVFLGVLNGAFMFASEIIKRFKGDCEVSFVKLGSYEGTRSTGDVKTLLGLNQSLKGRRVVLIEDIVDTGNTLEEINEILKKEGVADYKVLTLFFKPEAYKKSIKIDYKGMEIPNKFIVGYGLDYDGLGRNLTEVYKRKEQ</sequence>
<dbReference type="InterPro" id="IPR050408">
    <property type="entry name" value="HGPRT"/>
</dbReference>
<dbReference type="Gene3D" id="3.40.50.2020">
    <property type="match status" value="1"/>
</dbReference>
<comment type="pathway">
    <text evidence="3 15">Purine metabolism; IMP biosynthesis via salvage pathway; IMP from hypoxanthine: step 1/1.</text>
</comment>
<dbReference type="Pfam" id="PF00156">
    <property type="entry name" value="Pribosyltran"/>
    <property type="match status" value="1"/>
</dbReference>
<evidence type="ECO:0000256" key="10">
    <source>
        <dbReference type="ARBA" id="ARBA00022726"/>
    </source>
</evidence>
<keyword evidence="6 15" id="KW-0963">Cytoplasm</keyword>
<proteinExistence type="inferred from homology"/>
<comment type="similarity">
    <text evidence="4 15">Belongs to the purine/pyrimidine phosphoribosyltransferase family.</text>
</comment>
<dbReference type="InterPro" id="IPR029057">
    <property type="entry name" value="PRTase-like"/>
</dbReference>
<keyword evidence="8 15" id="KW-0808">Transferase</keyword>
<evidence type="ECO:0000256" key="4">
    <source>
        <dbReference type="ARBA" id="ARBA00008391"/>
    </source>
</evidence>
<dbReference type="InterPro" id="IPR005904">
    <property type="entry name" value="Hxn_phspho_trans"/>
</dbReference>
<organism evidence="17 18">
    <name type="scientific">Salegentibacter chungangensis</name>
    <dbReference type="NCBI Taxonomy" id="1335724"/>
    <lineage>
        <taxon>Bacteria</taxon>
        <taxon>Pseudomonadati</taxon>
        <taxon>Bacteroidota</taxon>
        <taxon>Flavobacteriia</taxon>
        <taxon>Flavobacteriales</taxon>
        <taxon>Flavobacteriaceae</taxon>
        <taxon>Salegentibacter</taxon>
    </lineage>
</organism>
<evidence type="ECO:0000256" key="6">
    <source>
        <dbReference type="ARBA" id="ARBA00022490"/>
    </source>
</evidence>
<evidence type="ECO:0000256" key="2">
    <source>
        <dbReference type="ARBA" id="ARBA00004496"/>
    </source>
</evidence>
<dbReference type="CDD" id="cd06223">
    <property type="entry name" value="PRTases_typeI"/>
    <property type="match status" value="1"/>
</dbReference>
<evidence type="ECO:0000256" key="7">
    <source>
        <dbReference type="ARBA" id="ARBA00022676"/>
    </source>
</evidence>
<dbReference type="EC" id="2.4.2.8" evidence="5 15"/>
<keyword evidence="12 15" id="KW-0460">Magnesium</keyword>
<evidence type="ECO:0000256" key="15">
    <source>
        <dbReference type="RuleBase" id="RU364099"/>
    </source>
</evidence>
<name>A0ABW3NUG2_9FLAO</name>
<evidence type="ECO:0000256" key="9">
    <source>
        <dbReference type="ARBA" id="ARBA00022723"/>
    </source>
</evidence>
<dbReference type="InterPro" id="IPR000836">
    <property type="entry name" value="PRTase_dom"/>
</dbReference>
<evidence type="ECO:0000256" key="13">
    <source>
        <dbReference type="ARBA" id="ARBA00048811"/>
    </source>
</evidence>
<dbReference type="PANTHER" id="PTHR43340:SF1">
    <property type="entry name" value="HYPOXANTHINE PHOSPHORIBOSYLTRANSFERASE"/>
    <property type="match status" value="1"/>
</dbReference>
<evidence type="ECO:0000256" key="1">
    <source>
        <dbReference type="ARBA" id="ARBA00001946"/>
    </source>
</evidence>
<comment type="catalytic activity">
    <reaction evidence="13">
        <text>GMP + diphosphate = guanine + 5-phospho-alpha-D-ribose 1-diphosphate</text>
        <dbReference type="Rhea" id="RHEA:25424"/>
        <dbReference type="ChEBI" id="CHEBI:16235"/>
        <dbReference type="ChEBI" id="CHEBI:33019"/>
        <dbReference type="ChEBI" id="CHEBI:58017"/>
        <dbReference type="ChEBI" id="CHEBI:58115"/>
        <dbReference type="EC" id="2.4.2.8"/>
    </reaction>
    <physiologicalReaction direction="right-to-left" evidence="13">
        <dbReference type="Rhea" id="RHEA:25426"/>
    </physiologicalReaction>
</comment>
<comment type="catalytic activity">
    <reaction evidence="14">
        <text>IMP + diphosphate = hypoxanthine + 5-phospho-alpha-D-ribose 1-diphosphate</text>
        <dbReference type="Rhea" id="RHEA:17973"/>
        <dbReference type="ChEBI" id="CHEBI:17368"/>
        <dbReference type="ChEBI" id="CHEBI:33019"/>
        <dbReference type="ChEBI" id="CHEBI:58017"/>
        <dbReference type="ChEBI" id="CHEBI:58053"/>
        <dbReference type="EC" id="2.4.2.8"/>
    </reaction>
    <physiologicalReaction direction="right-to-left" evidence="14">
        <dbReference type="Rhea" id="RHEA:17975"/>
    </physiologicalReaction>
</comment>
<reference evidence="18" key="1">
    <citation type="journal article" date="2019" name="Int. J. Syst. Evol. Microbiol.">
        <title>The Global Catalogue of Microorganisms (GCM) 10K type strain sequencing project: providing services to taxonomists for standard genome sequencing and annotation.</title>
        <authorList>
            <consortium name="The Broad Institute Genomics Platform"/>
            <consortium name="The Broad Institute Genome Sequencing Center for Infectious Disease"/>
            <person name="Wu L."/>
            <person name="Ma J."/>
        </authorList>
    </citation>
    <scope>NUCLEOTIDE SEQUENCE [LARGE SCALE GENOMIC DNA]</scope>
    <source>
        <strain evidence="18">CCUG 64793</strain>
    </source>
</reference>
<evidence type="ECO:0000256" key="5">
    <source>
        <dbReference type="ARBA" id="ARBA00011895"/>
    </source>
</evidence>